<dbReference type="SUPFAM" id="SSF48403">
    <property type="entry name" value="Ankyrin repeat"/>
    <property type="match status" value="1"/>
</dbReference>
<evidence type="ECO:0000256" key="2">
    <source>
        <dbReference type="ARBA" id="ARBA00023043"/>
    </source>
</evidence>
<dbReference type="InterPro" id="IPR036770">
    <property type="entry name" value="Ankyrin_rpt-contain_sf"/>
</dbReference>
<feature type="repeat" description="ANK" evidence="3">
    <location>
        <begin position="89"/>
        <end position="121"/>
    </location>
</feature>
<accession>A0A7S4E7P3</accession>
<dbReference type="OrthoDB" id="104181at2759"/>
<evidence type="ECO:0000313" key="4">
    <source>
        <dbReference type="EMBL" id="CAE0695976.1"/>
    </source>
</evidence>
<protein>
    <recommendedName>
        <fullName evidence="7">SOCS box domain-containing protein</fullName>
    </recommendedName>
</protein>
<evidence type="ECO:0000256" key="3">
    <source>
        <dbReference type="PROSITE-ProRule" id="PRU00023"/>
    </source>
</evidence>
<feature type="repeat" description="ANK" evidence="3">
    <location>
        <begin position="122"/>
        <end position="157"/>
    </location>
</feature>
<dbReference type="Proteomes" id="UP000789595">
    <property type="component" value="Unassembled WGS sequence"/>
</dbReference>
<evidence type="ECO:0000256" key="1">
    <source>
        <dbReference type="ARBA" id="ARBA00022737"/>
    </source>
</evidence>
<sequence>MLRISTINNHTYTSPRPPGGQIHDAALDAIPGTLRERLELGDSPNVVGPVKDWRPLHYLLREGDKMEARLTCLLILLEAGADIDAPDVDDMTPLDHAAESCHVNVVAALLEAGADVNRGGEYNVTPLHHACERHFDSDVAPAKVLIRNGATVDARDRWGQAPLDYAIRHLQVKSRRRRHILPILLRAGAALPAESDDAYIRKVIAAGNIGRYERIHLNDLGAIFVPKFAHLLPPEMVRRVVEYAFHVGDY</sequence>
<proteinExistence type="predicted"/>
<dbReference type="Pfam" id="PF00023">
    <property type="entry name" value="Ank"/>
    <property type="match status" value="1"/>
</dbReference>
<reference evidence="5" key="2">
    <citation type="submission" date="2021-11" db="EMBL/GenBank/DDBJ databases">
        <authorList>
            <consortium name="Genoscope - CEA"/>
            <person name="William W."/>
        </authorList>
    </citation>
    <scope>NUCLEOTIDE SEQUENCE</scope>
</reference>
<keyword evidence="6" id="KW-1185">Reference proteome</keyword>
<dbReference type="Gene3D" id="1.25.40.20">
    <property type="entry name" value="Ankyrin repeat-containing domain"/>
    <property type="match status" value="1"/>
</dbReference>
<dbReference type="InterPro" id="IPR002110">
    <property type="entry name" value="Ankyrin_rpt"/>
</dbReference>
<dbReference type="SMART" id="SM00248">
    <property type="entry name" value="ANK"/>
    <property type="match status" value="4"/>
</dbReference>
<gene>
    <name evidence="4" type="ORF">PCAL00307_LOCUS11412</name>
    <name evidence="5" type="ORF">PECAL_5P16080</name>
</gene>
<keyword evidence="2 3" id="KW-0040">ANK repeat</keyword>
<evidence type="ECO:0008006" key="7">
    <source>
        <dbReference type="Google" id="ProtNLM"/>
    </source>
</evidence>
<dbReference type="EMBL" id="CAKKNE010000005">
    <property type="protein sequence ID" value="CAH0377024.1"/>
    <property type="molecule type" value="Genomic_DNA"/>
</dbReference>
<name>A0A7S4E7P3_9STRA</name>
<feature type="repeat" description="ANK" evidence="3">
    <location>
        <begin position="51"/>
        <end position="88"/>
    </location>
</feature>
<keyword evidence="1" id="KW-0677">Repeat</keyword>
<evidence type="ECO:0000313" key="6">
    <source>
        <dbReference type="Proteomes" id="UP000789595"/>
    </source>
</evidence>
<dbReference type="PROSITE" id="PS50088">
    <property type="entry name" value="ANK_REPEAT"/>
    <property type="match status" value="3"/>
</dbReference>
<dbReference type="AlphaFoldDB" id="A0A7S4E7P3"/>
<organism evidence="4">
    <name type="scientific">Pelagomonas calceolata</name>
    <dbReference type="NCBI Taxonomy" id="35677"/>
    <lineage>
        <taxon>Eukaryota</taxon>
        <taxon>Sar</taxon>
        <taxon>Stramenopiles</taxon>
        <taxon>Ochrophyta</taxon>
        <taxon>Pelagophyceae</taxon>
        <taxon>Pelagomonadales</taxon>
        <taxon>Pelagomonadaceae</taxon>
        <taxon>Pelagomonas</taxon>
    </lineage>
</organism>
<dbReference type="PANTHER" id="PTHR24171">
    <property type="entry name" value="ANKYRIN REPEAT DOMAIN-CONTAINING PROTEIN 39-RELATED"/>
    <property type="match status" value="1"/>
</dbReference>
<reference evidence="4" key="1">
    <citation type="submission" date="2021-01" db="EMBL/GenBank/DDBJ databases">
        <authorList>
            <person name="Corre E."/>
            <person name="Pelletier E."/>
            <person name="Niang G."/>
            <person name="Scheremetjew M."/>
            <person name="Finn R."/>
            <person name="Kale V."/>
            <person name="Holt S."/>
            <person name="Cochrane G."/>
            <person name="Meng A."/>
            <person name="Brown T."/>
            <person name="Cohen L."/>
        </authorList>
    </citation>
    <scope>NUCLEOTIDE SEQUENCE</scope>
    <source>
        <strain evidence="4">CCMP1756</strain>
    </source>
</reference>
<dbReference type="EMBL" id="HBIW01013295">
    <property type="protein sequence ID" value="CAE0695976.1"/>
    <property type="molecule type" value="Transcribed_RNA"/>
</dbReference>
<dbReference type="PROSITE" id="PS50297">
    <property type="entry name" value="ANK_REP_REGION"/>
    <property type="match status" value="1"/>
</dbReference>
<dbReference type="Pfam" id="PF12796">
    <property type="entry name" value="Ank_2"/>
    <property type="match status" value="1"/>
</dbReference>
<evidence type="ECO:0000313" key="5">
    <source>
        <dbReference type="EMBL" id="CAH0377024.1"/>
    </source>
</evidence>